<feature type="compositionally biased region" description="Basic and acidic residues" evidence="1">
    <location>
        <begin position="158"/>
        <end position="204"/>
    </location>
</feature>
<dbReference type="KEGG" id="tsr:106545581"/>
<gene>
    <name evidence="3" type="primary">LOC106545581</name>
</gene>
<feature type="compositionally biased region" description="Polar residues" evidence="1">
    <location>
        <begin position="90"/>
        <end position="108"/>
    </location>
</feature>
<evidence type="ECO:0000256" key="1">
    <source>
        <dbReference type="SAM" id="MobiDB-lite"/>
    </source>
</evidence>
<feature type="non-terminal residue" evidence="3">
    <location>
        <position position="275"/>
    </location>
</feature>
<dbReference type="Proteomes" id="UP000504617">
    <property type="component" value="Unplaced"/>
</dbReference>
<name>A0A6I9XV57_9SAUR</name>
<organism evidence="2 3">
    <name type="scientific">Thamnophis sirtalis</name>
    <dbReference type="NCBI Taxonomy" id="35019"/>
    <lineage>
        <taxon>Eukaryota</taxon>
        <taxon>Metazoa</taxon>
        <taxon>Chordata</taxon>
        <taxon>Craniata</taxon>
        <taxon>Vertebrata</taxon>
        <taxon>Euteleostomi</taxon>
        <taxon>Lepidosauria</taxon>
        <taxon>Squamata</taxon>
        <taxon>Bifurcata</taxon>
        <taxon>Unidentata</taxon>
        <taxon>Episquamata</taxon>
        <taxon>Toxicofera</taxon>
        <taxon>Serpentes</taxon>
        <taxon>Colubroidea</taxon>
        <taxon>Colubridae</taxon>
        <taxon>Natricinae</taxon>
        <taxon>Thamnophis</taxon>
    </lineage>
</organism>
<accession>A0A6I9XV57</accession>
<keyword evidence="2" id="KW-1185">Reference proteome</keyword>
<protein>
    <submittedName>
        <fullName evidence="3">Uncharacterized protein LOC106545581</fullName>
    </submittedName>
</protein>
<dbReference type="RefSeq" id="XP_013917671.1">
    <property type="nucleotide sequence ID" value="XM_014062196.1"/>
</dbReference>
<sequence length="275" mass="31612">MEPLQESRGDPLTVSRSEQSFRGNGQAVQPEMKKTKRETHVAELNHKWQDWEKTGWTQKRTRGHQKAPDAEKKNGNHPRPAGRTRKAGSTKGSSDGLKTTPSPENQNAAAKMMGMRETPRPGERRRNGSSPKSGTSWKERRPTTTLVEARRKPYSPEQLREFMEQKAAERNRRIQEERRTSRHAQEERNKKLQEVYRKQREAAGRRRRSHWAGQPREDLTFVTPAKNNLDLKYPGGQSPASSTPKGVCRASWALLRKELKFNSELEPRMDKTGEV</sequence>
<reference evidence="3" key="1">
    <citation type="submission" date="2025-08" db="UniProtKB">
        <authorList>
            <consortium name="RefSeq"/>
        </authorList>
    </citation>
    <scope>IDENTIFICATION</scope>
</reference>
<dbReference type="GeneID" id="106545581"/>
<evidence type="ECO:0000313" key="2">
    <source>
        <dbReference type="Proteomes" id="UP000504617"/>
    </source>
</evidence>
<dbReference type="AlphaFoldDB" id="A0A6I9XV57"/>
<feature type="compositionally biased region" description="Basic and acidic residues" evidence="1">
    <location>
        <begin position="38"/>
        <end position="53"/>
    </location>
</feature>
<feature type="compositionally biased region" description="Polar residues" evidence="1">
    <location>
        <begin position="14"/>
        <end position="27"/>
    </location>
</feature>
<feature type="compositionally biased region" description="Basic and acidic residues" evidence="1">
    <location>
        <begin position="117"/>
        <end position="126"/>
    </location>
</feature>
<dbReference type="OrthoDB" id="9050452at2759"/>
<evidence type="ECO:0000313" key="3">
    <source>
        <dbReference type="RefSeq" id="XP_013917671.1"/>
    </source>
</evidence>
<dbReference type="CTD" id="399693"/>
<feature type="region of interest" description="Disordered" evidence="1">
    <location>
        <begin position="1"/>
        <end position="223"/>
    </location>
</feature>
<proteinExistence type="predicted"/>